<dbReference type="GeneID" id="27898695"/>
<evidence type="ECO:0000256" key="1">
    <source>
        <dbReference type="SAM" id="MobiDB-lite"/>
    </source>
</evidence>
<dbReference type="eggNOG" id="KOG1337">
    <property type="taxonomic scope" value="Eukaryota"/>
</dbReference>
<feature type="non-terminal residue" evidence="3">
    <location>
        <position position="1"/>
    </location>
</feature>
<dbReference type="AlphaFoldDB" id="M3C7D9"/>
<dbReference type="InterPro" id="IPR046341">
    <property type="entry name" value="SET_dom_sf"/>
</dbReference>
<dbReference type="EMBL" id="KB456261">
    <property type="protein sequence ID" value="EMF16181.1"/>
    <property type="molecule type" value="Genomic_DNA"/>
</dbReference>
<evidence type="ECO:0000313" key="3">
    <source>
        <dbReference type="EMBL" id="EMF16181.1"/>
    </source>
</evidence>
<reference evidence="3 4" key="1">
    <citation type="journal article" date="2012" name="PLoS Pathog.">
        <title>Diverse lifestyles and strategies of plant pathogenesis encoded in the genomes of eighteen Dothideomycetes fungi.</title>
        <authorList>
            <person name="Ohm R.A."/>
            <person name="Feau N."/>
            <person name="Henrissat B."/>
            <person name="Schoch C.L."/>
            <person name="Horwitz B.A."/>
            <person name="Barry K.W."/>
            <person name="Condon B.J."/>
            <person name="Copeland A.C."/>
            <person name="Dhillon B."/>
            <person name="Glaser F."/>
            <person name="Hesse C.N."/>
            <person name="Kosti I."/>
            <person name="LaButti K."/>
            <person name="Lindquist E.A."/>
            <person name="Lucas S."/>
            <person name="Salamov A.A."/>
            <person name="Bradshaw R.E."/>
            <person name="Ciuffetti L."/>
            <person name="Hamelin R.C."/>
            <person name="Kema G.H.J."/>
            <person name="Lawrence C."/>
            <person name="Scott J.A."/>
            <person name="Spatafora J.W."/>
            <person name="Turgeon B.G."/>
            <person name="de Wit P.J.G.M."/>
            <person name="Zhong S."/>
            <person name="Goodwin S.B."/>
            <person name="Grigoriev I.V."/>
        </authorList>
    </citation>
    <scope>NUCLEOTIDE SEQUENCE [LARGE SCALE GENOMIC DNA]</scope>
    <source>
        <strain evidence="3 4">SO2202</strain>
    </source>
</reference>
<name>M3C7D9_SPHMS</name>
<accession>M3C7D9</accession>
<dbReference type="GO" id="GO:0016279">
    <property type="term" value="F:protein-lysine N-methyltransferase activity"/>
    <property type="evidence" value="ECO:0007669"/>
    <property type="project" value="TreeGrafter"/>
</dbReference>
<dbReference type="InterPro" id="IPR050600">
    <property type="entry name" value="SETD3_SETD6_MTase"/>
</dbReference>
<sequence>DKHSLFTQWSQARGVQFTSIKPAIIPGRGVGLLTTAKISKDDQIIFVPKNAMFTPKTAESHTKKPSPSPSPSPSPQAHLAISIMSECLSPSSPYLTWKKTWPTLSDFESGMPLFWSPELCHHLPESVKQPLERMREDYEKDLTYMLSLNCDDQTWKEEDFKYYWAIVNSRCFHFKPPGLKPGFMVLCPFIDYMNHGPTGTGVKVSQSPKGYEVVADRDYEPNTEILATYGSHPNDKLLVHYGFCLSYKPNEPSDDDIRLDHILLPAMSANTKSQLQDVGMLGSYALLPPSAQRQQAELCFKTQVAIR</sequence>
<dbReference type="SUPFAM" id="SSF82199">
    <property type="entry name" value="SET domain"/>
    <property type="match status" value="1"/>
</dbReference>
<feature type="region of interest" description="Disordered" evidence="1">
    <location>
        <begin position="56"/>
        <end position="77"/>
    </location>
</feature>
<dbReference type="OrthoDB" id="341421at2759"/>
<organism evidence="3 4">
    <name type="scientific">Sphaerulina musiva (strain SO2202)</name>
    <name type="common">Poplar stem canker fungus</name>
    <name type="synonym">Septoria musiva</name>
    <dbReference type="NCBI Taxonomy" id="692275"/>
    <lineage>
        <taxon>Eukaryota</taxon>
        <taxon>Fungi</taxon>
        <taxon>Dikarya</taxon>
        <taxon>Ascomycota</taxon>
        <taxon>Pezizomycotina</taxon>
        <taxon>Dothideomycetes</taxon>
        <taxon>Dothideomycetidae</taxon>
        <taxon>Mycosphaerellales</taxon>
        <taxon>Mycosphaerellaceae</taxon>
        <taxon>Sphaerulina</taxon>
    </lineage>
</organism>
<evidence type="ECO:0000259" key="2">
    <source>
        <dbReference type="PROSITE" id="PS50280"/>
    </source>
</evidence>
<proteinExistence type="predicted"/>
<dbReference type="RefSeq" id="XP_016764302.1">
    <property type="nucleotide sequence ID" value="XM_016901558.1"/>
</dbReference>
<protein>
    <submittedName>
        <fullName evidence="3">SET domain-containing protein</fullName>
    </submittedName>
</protein>
<dbReference type="HOGENOM" id="CLU_041939_1_0_1"/>
<dbReference type="Proteomes" id="UP000016931">
    <property type="component" value="Unassembled WGS sequence"/>
</dbReference>
<dbReference type="PANTHER" id="PTHR13271">
    <property type="entry name" value="UNCHARACTERIZED PUTATIVE METHYLTRANSFERASE"/>
    <property type="match status" value="1"/>
</dbReference>
<dbReference type="OMA" id="WNDAIGM"/>
<dbReference type="InterPro" id="IPR001214">
    <property type="entry name" value="SET_dom"/>
</dbReference>
<gene>
    <name evidence="3" type="ORF">SEPMUDRAFT_11995</name>
</gene>
<dbReference type="PROSITE" id="PS50280">
    <property type="entry name" value="SET"/>
    <property type="match status" value="1"/>
</dbReference>
<feature type="domain" description="SET" evidence="2">
    <location>
        <begin position="13"/>
        <end position="230"/>
    </location>
</feature>
<dbReference type="PANTHER" id="PTHR13271:SF137">
    <property type="entry name" value="SET DOMAIN-CONTAINING PROTEIN"/>
    <property type="match status" value="1"/>
</dbReference>
<dbReference type="STRING" id="692275.M3C7D9"/>
<dbReference type="Gene3D" id="3.90.1410.10">
    <property type="entry name" value="set domain protein methyltransferase, domain 1"/>
    <property type="match status" value="1"/>
</dbReference>
<dbReference type="Pfam" id="PF00856">
    <property type="entry name" value="SET"/>
    <property type="match status" value="1"/>
</dbReference>
<keyword evidence="4" id="KW-1185">Reference proteome</keyword>
<feature type="non-terminal residue" evidence="3">
    <location>
        <position position="307"/>
    </location>
</feature>
<evidence type="ECO:0000313" key="4">
    <source>
        <dbReference type="Proteomes" id="UP000016931"/>
    </source>
</evidence>